<dbReference type="Pfam" id="PF00069">
    <property type="entry name" value="Pkinase"/>
    <property type="match status" value="1"/>
</dbReference>
<gene>
    <name evidence="8" type="ORF">J2S55_001707</name>
</gene>
<dbReference type="InterPro" id="IPR057929">
    <property type="entry name" value="RamC_N"/>
</dbReference>
<keyword evidence="2" id="KW-0808">Transferase</keyword>
<dbReference type="PRINTS" id="PR01950">
    <property type="entry name" value="LANCSUPER"/>
</dbReference>
<keyword evidence="8" id="KW-0723">Serine/threonine-protein kinase</keyword>
<dbReference type="Proteomes" id="UP001230426">
    <property type="component" value="Unassembled WGS sequence"/>
</dbReference>
<evidence type="ECO:0000256" key="3">
    <source>
        <dbReference type="ARBA" id="ARBA00022741"/>
    </source>
</evidence>
<dbReference type="Gene3D" id="3.30.200.20">
    <property type="entry name" value="Phosphorylase Kinase, domain 1"/>
    <property type="match status" value="1"/>
</dbReference>
<dbReference type="Pfam" id="PF25816">
    <property type="entry name" value="RamC_N"/>
    <property type="match status" value="1"/>
</dbReference>
<dbReference type="InterPro" id="IPR050660">
    <property type="entry name" value="NEK_Ser/Thr_kinase"/>
</dbReference>
<name>A0ABT9QZQ9_9ACTN</name>
<evidence type="ECO:0000256" key="2">
    <source>
        <dbReference type="ARBA" id="ARBA00022679"/>
    </source>
</evidence>
<evidence type="ECO:0000313" key="9">
    <source>
        <dbReference type="Proteomes" id="UP001230426"/>
    </source>
</evidence>
<proteinExistence type="predicted"/>
<sequence length="985" mass="104289">MRTYSTDPAILRDIVTAELGRAGAQGWSIAEDALWCKVAPDPCALPDQGWKLHVSATMLSAPVVLSRVSRVLVEAGCAFKFPARLSDYWKFLEPHCSRAQAGKFVTVYPRDDAESVRLAAVLDEATRGLPGPVILSDRPYRPGGIVHYRYGAFGGHRVLGNDGFYEIRLRSPEGRLVLDERRPRFSPPPFATCPFDDPTPERRPGTAAVMLNGRFVVRRAVRHANRGGVYLAEDTKTGREVVVKEGRPHACADLRGKDARDRVATERSCLEALAGTGAVPAVVDFFEQGGHVFLVEESVPGITLQRWSDGNAGPLGDDGFGNGAADVLPVVGGLVGLLKAVHGRGHVFGDLSPGNVMLLPDGGLRLIDLEHAAVPGATVMVAGTPGYLAPELTDHVGQPRPAPDGSADLYSLGAMVYFLAVGAHLDPPGLGRVAAVAAANPTLALLRPLAEGLLAAEPERRWPLERCERFLAALASERSGSASVPEQAVVSERSGSASVPEQAVVSERSGSASVPEQAVVSERSGSASVPEQAVVSERSGSAPVPARSGPSRASERASERVSERASEQGAARPPSRIDRLIDDGIAHLVEAVDTRDGGLLSQPDASGGAEPDPCSVHGGAAGILAVLTSAMPAPEAAGAVAGLSHRLLRRLEEEDVWRPGLYFGRSGAVWALYDAATALGDAGLARSTVRMASLLPTDHPSPDVTHGLAGCGMAVLRVALRSGDPALREQAAETFENLHGARSYLDGHPQWPTPETFDSGLAGANHFGYAHGIAGIGTALLHAGRALDRPDWTATAHEIARALYAHADVDGDTAWWPTLRGDLETVRPRRPYWCNGSSGIGSFLVRHWQATGDPLALEFARGAATAVHRTRWQSGPVPCHGLSGDGEFLLDMADLTGEDRYHRWALDLAACLETRAVDRSGRLLVPDHDGGSAPTFLGGTAGTVAFLLRLRHRHPRLWMPGDAPMLAVCDGTAMKERAGRKEAAP</sequence>
<dbReference type="Pfam" id="PF05147">
    <property type="entry name" value="LANC_like"/>
    <property type="match status" value="1"/>
</dbReference>
<keyword evidence="4 8" id="KW-0418">Kinase</keyword>
<evidence type="ECO:0000256" key="4">
    <source>
        <dbReference type="ARBA" id="ARBA00022777"/>
    </source>
</evidence>
<dbReference type="InterPro" id="IPR000719">
    <property type="entry name" value="Prot_kinase_dom"/>
</dbReference>
<dbReference type="CDD" id="cd04791">
    <property type="entry name" value="LanC_SerThrkinase"/>
    <property type="match status" value="1"/>
</dbReference>
<reference evidence="8 9" key="1">
    <citation type="submission" date="2023-07" db="EMBL/GenBank/DDBJ databases">
        <title>Sequencing the genomes of 1000 actinobacteria strains.</title>
        <authorList>
            <person name="Klenk H.-P."/>
        </authorList>
    </citation>
    <scope>NUCLEOTIDE SEQUENCE [LARGE SCALE GENOMIC DNA]</scope>
    <source>
        <strain evidence="8 9">DSM 44109</strain>
    </source>
</reference>
<evidence type="ECO:0000313" key="8">
    <source>
        <dbReference type="EMBL" id="MDP9862448.1"/>
    </source>
</evidence>
<dbReference type="InterPro" id="IPR011009">
    <property type="entry name" value="Kinase-like_dom_sf"/>
</dbReference>
<organism evidence="8 9">
    <name type="scientific">Streptosporangium brasiliense</name>
    <dbReference type="NCBI Taxonomy" id="47480"/>
    <lineage>
        <taxon>Bacteria</taxon>
        <taxon>Bacillati</taxon>
        <taxon>Actinomycetota</taxon>
        <taxon>Actinomycetes</taxon>
        <taxon>Streptosporangiales</taxon>
        <taxon>Streptosporangiaceae</taxon>
        <taxon>Streptosporangium</taxon>
    </lineage>
</organism>
<keyword evidence="3" id="KW-0547">Nucleotide-binding</keyword>
<feature type="region of interest" description="Disordered" evidence="6">
    <location>
        <begin position="481"/>
        <end position="576"/>
    </location>
</feature>
<dbReference type="GO" id="GO:0004674">
    <property type="term" value="F:protein serine/threonine kinase activity"/>
    <property type="evidence" value="ECO:0007669"/>
    <property type="project" value="UniProtKB-KW"/>
</dbReference>
<evidence type="ECO:0000256" key="5">
    <source>
        <dbReference type="ARBA" id="ARBA00022840"/>
    </source>
</evidence>
<dbReference type="InterPro" id="IPR007822">
    <property type="entry name" value="LANC-like"/>
</dbReference>
<dbReference type="Gene3D" id="1.10.510.10">
    <property type="entry name" value="Transferase(Phosphotransferase) domain 1"/>
    <property type="match status" value="1"/>
</dbReference>
<protein>
    <recommendedName>
        <fullName evidence="1">non-specific serine/threonine protein kinase</fullName>
        <ecNumber evidence="1">2.7.11.1</ecNumber>
    </recommendedName>
</protein>
<evidence type="ECO:0000259" key="7">
    <source>
        <dbReference type="PROSITE" id="PS50011"/>
    </source>
</evidence>
<dbReference type="RefSeq" id="WP_306858499.1">
    <property type="nucleotide sequence ID" value="NZ_JAUSRB010000001.1"/>
</dbReference>
<feature type="compositionally biased region" description="Basic and acidic residues" evidence="6">
    <location>
        <begin position="553"/>
        <end position="566"/>
    </location>
</feature>
<dbReference type="InterPro" id="IPR058053">
    <property type="entry name" value="RamC_C"/>
</dbReference>
<dbReference type="PANTHER" id="PTHR43671:SF13">
    <property type="entry name" value="SERINE_THREONINE-PROTEIN KINASE NEK2"/>
    <property type="match status" value="1"/>
</dbReference>
<keyword evidence="5" id="KW-0067">ATP-binding</keyword>
<feature type="domain" description="Protein kinase" evidence="7">
    <location>
        <begin position="215"/>
        <end position="471"/>
    </location>
</feature>
<dbReference type="Gene3D" id="1.50.10.20">
    <property type="match status" value="1"/>
</dbReference>
<dbReference type="SUPFAM" id="SSF158745">
    <property type="entry name" value="LanC-like"/>
    <property type="match status" value="1"/>
</dbReference>
<keyword evidence="9" id="KW-1185">Reference proteome</keyword>
<dbReference type="SMART" id="SM01260">
    <property type="entry name" value="LANC_like"/>
    <property type="match status" value="1"/>
</dbReference>
<dbReference type="EC" id="2.7.11.1" evidence="1"/>
<dbReference type="SUPFAM" id="SSF56112">
    <property type="entry name" value="Protein kinase-like (PK-like)"/>
    <property type="match status" value="1"/>
</dbReference>
<dbReference type="NCBIfam" id="NF038150">
    <property type="entry name" value="lanthi_synth_IV"/>
    <property type="match status" value="1"/>
</dbReference>
<dbReference type="PROSITE" id="PS50011">
    <property type="entry name" value="PROTEIN_KINASE_DOM"/>
    <property type="match status" value="1"/>
</dbReference>
<accession>A0ABT9QZQ9</accession>
<evidence type="ECO:0000256" key="1">
    <source>
        <dbReference type="ARBA" id="ARBA00012513"/>
    </source>
</evidence>
<comment type="caution">
    <text evidence="8">The sequence shown here is derived from an EMBL/GenBank/DDBJ whole genome shotgun (WGS) entry which is preliminary data.</text>
</comment>
<dbReference type="PANTHER" id="PTHR43671">
    <property type="entry name" value="SERINE/THREONINE-PROTEIN KINASE NEK"/>
    <property type="match status" value="1"/>
</dbReference>
<dbReference type="SMART" id="SM00220">
    <property type="entry name" value="S_TKc"/>
    <property type="match status" value="1"/>
</dbReference>
<evidence type="ECO:0000256" key="6">
    <source>
        <dbReference type="SAM" id="MobiDB-lite"/>
    </source>
</evidence>
<dbReference type="EMBL" id="JAUSRB010000001">
    <property type="protein sequence ID" value="MDP9862448.1"/>
    <property type="molecule type" value="Genomic_DNA"/>
</dbReference>